<feature type="domain" description="ABC3 transporter permease C-terminal" evidence="7">
    <location>
        <begin position="288"/>
        <end position="404"/>
    </location>
</feature>
<evidence type="ECO:0000313" key="10">
    <source>
        <dbReference type="Proteomes" id="UP000006334"/>
    </source>
</evidence>
<dbReference type="eggNOG" id="COG0577">
    <property type="taxonomic scope" value="Bacteria"/>
</dbReference>
<dbReference type="Pfam" id="PF12704">
    <property type="entry name" value="MacB_PCD"/>
    <property type="match status" value="1"/>
</dbReference>
<proteinExistence type="predicted"/>
<evidence type="ECO:0000256" key="3">
    <source>
        <dbReference type="ARBA" id="ARBA00022692"/>
    </source>
</evidence>
<protein>
    <recommendedName>
        <fullName evidence="11">Peptide ABC transporter permease</fullName>
    </recommendedName>
</protein>
<evidence type="ECO:0000256" key="6">
    <source>
        <dbReference type="SAM" id="Phobius"/>
    </source>
</evidence>
<dbReference type="InterPro" id="IPR051125">
    <property type="entry name" value="ABC-4/HrtB_transporter"/>
</dbReference>
<gene>
    <name evidence="9" type="ORF">GLIP_0412</name>
</gene>
<organism evidence="9 10">
    <name type="scientific">Aliiglaciecola lipolytica E3</name>
    <dbReference type="NCBI Taxonomy" id="1127673"/>
    <lineage>
        <taxon>Bacteria</taxon>
        <taxon>Pseudomonadati</taxon>
        <taxon>Pseudomonadota</taxon>
        <taxon>Gammaproteobacteria</taxon>
        <taxon>Alteromonadales</taxon>
        <taxon>Alteromonadaceae</taxon>
        <taxon>Aliiglaciecola</taxon>
    </lineage>
</organism>
<dbReference type="Proteomes" id="UP000006334">
    <property type="component" value="Unassembled WGS sequence"/>
</dbReference>
<accession>K6WX79</accession>
<dbReference type="PANTHER" id="PTHR43738">
    <property type="entry name" value="ABC TRANSPORTER, MEMBRANE PROTEIN"/>
    <property type="match status" value="1"/>
</dbReference>
<reference evidence="9 10" key="1">
    <citation type="journal article" date="2017" name="Antonie Van Leeuwenhoek">
        <title>Rhizobium rhizosphaerae sp. nov., a novel species isolated from rice rhizosphere.</title>
        <authorList>
            <person name="Zhao J.J."/>
            <person name="Zhang J."/>
            <person name="Zhang R.J."/>
            <person name="Zhang C.W."/>
            <person name="Yin H.Q."/>
            <person name="Zhang X.X."/>
        </authorList>
    </citation>
    <scope>NUCLEOTIDE SEQUENCE [LARGE SCALE GENOMIC DNA]</scope>
    <source>
        <strain evidence="9 10">E3</strain>
    </source>
</reference>
<dbReference type="STRING" id="1127673.GLIP_0412"/>
<evidence type="ECO:0000256" key="5">
    <source>
        <dbReference type="ARBA" id="ARBA00023136"/>
    </source>
</evidence>
<name>K6WX79_9ALTE</name>
<evidence type="ECO:0000256" key="2">
    <source>
        <dbReference type="ARBA" id="ARBA00022475"/>
    </source>
</evidence>
<feature type="transmembrane region" description="Helical" evidence="6">
    <location>
        <begin position="285"/>
        <end position="306"/>
    </location>
</feature>
<evidence type="ECO:0000256" key="1">
    <source>
        <dbReference type="ARBA" id="ARBA00004651"/>
    </source>
</evidence>
<evidence type="ECO:0000259" key="8">
    <source>
        <dbReference type="Pfam" id="PF12704"/>
    </source>
</evidence>
<dbReference type="InterPro" id="IPR003838">
    <property type="entry name" value="ABC3_permease_C"/>
</dbReference>
<dbReference type="AlphaFoldDB" id="K6WX79"/>
<dbReference type="Pfam" id="PF02687">
    <property type="entry name" value="FtsX"/>
    <property type="match status" value="1"/>
</dbReference>
<comment type="subcellular location">
    <subcellularLocation>
        <location evidence="1">Cell membrane</location>
        <topology evidence="1">Multi-pass membrane protein</topology>
    </subcellularLocation>
</comment>
<keyword evidence="2" id="KW-1003">Cell membrane</keyword>
<keyword evidence="3 6" id="KW-0812">Transmembrane</keyword>
<dbReference type="OrthoDB" id="9784014at2"/>
<dbReference type="PANTHER" id="PTHR43738:SF2">
    <property type="entry name" value="ABC TRANSPORTER PERMEASE"/>
    <property type="match status" value="1"/>
</dbReference>
<dbReference type="EMBL" id="BAEN01000014">
    <property type="protein sequence ID" value="GAC13059.1"/>
    <property type="molecule type" value="Genomic_DNA"/>
</dbReference>
<evidence type="ECO:0008006" key="11">
    <source>
        <dbReference type="Google" id="ProtNLM"/>
    </source>
</evidence>
<evidence type="ECO:0000256" key="4">
    <source>
        <dbReference type="ARBA" id="ARBA00022989"/>
    </source>
</evidence>
<sequence>MITTIAVQSLKHRLSAVLLTMLSIVVSVSLLLSVEHLRIQTKASFGRTISGVDLIVGAPTGQSNLLLYSVFRIGNPTNSVSWESYQTLSKLPSVKWIIPIALGDSHEGFRVLGTNTDYFKHFQYGNKQSLNIDKGKTFDAPFDAVIGAEVAEKLNYKLGDEIEMSHGLGEVSFTKHSESPFVVTGILASTGTPVDRTIHVTLIGLEAAHMNATEIHKIHESIAAGETIDVEIDSVTAMFIGLQAKMQVFQLQRAVNQYKKEPMLAIMPGVAFAELWQLVANVENILLFISVLILFSSLLGLATMLLTTVRERRQEMAVLRAIGAHSWVVFLLIQMEALLLSLGASIIAVLLVWAGFQFGSTWLSAEYGLFIENTVLGIRSIAIIGIVSVATFIIACVPAFSAYRQSLQQGMSNK</sequence>
<keyword evidence="10" id="KW-1185">Reference proteome</keyword>
<keyword evidence="4 6" id="KW-1133">Transmembrane helix</keyword>
<feature type="transmembrane region" description="Helical" evidence="6">
    <location>
        <begin position="14"/>
        <end position="34"/>
    </location>
</feature>
<dbReference type="RefSeq" id="WP_008842879.1">
    <property type="nucleotide sequence ID" value="NZ_BAEN01000014.1"/>
</dbReference>
<evidence type="ECO:0000313" key="9">
    <source>
        <dbReference type="EMBL" id="GAC13059.1"/>
    </source>
</evidence>
<keyword evidence="5 6" id="KW-0472">Membrane</keyword>
<feature type="transmembrane region" description="Helical" evidence="6">
    <location>
        <begin position="376"/>
        <end position="403"/>
    </location>
</feature>
<evidence type="ECO:0000259" key="7">
    <source>
        <dbReference type="Pfam" id="PF02687"/>
    </source>
</evidence>
<feature type="transmembrane region" description="Helical" evidence="6">
    <location>
        <begin position="327"/>
        <end position="356"/>
    </location>
</feature>
<dbReference type="GO" id="GO:0005886">
    <property type="term" value="C:plasma membrane"/>
    <property type="evidence" value="ECO:0007669"/>
    <property type="project" value="UniProtKB-SubCell"/>
</dbReference>
<dbReference type="InterPro" id="IPR025857">
    <property type="entry name" value="MacB_PCD"/>
</dbReference>
<comment type="caution">
    <text evidence="9">The sequence shown here is derived from an EMBL/GenBank/DDBJ whole genome shotgun (WGS) entry which is preliminary data.</text>
</comment>
<feature type="domain" description="MacB-like periplasmic core" evidence="8">
    <location>
        <begin position="18"/>
        <end position="205"/>
    </location>
</feature>